<dbReference type="InterPro" id="IPR013216">
    <property type="entry name" value="Methyltransf_11"/>
</dbReference>
<evidence type="ECO:0000259" key="1">
    <source>
        <dbReference type="Pfam" id="PF08241"/>
    </source>
</evidence>
<sequence>MKNNAEKLVSTFYKEFGWNTDSDITEDAKKFEDLREFAAPYVSMCRQRVKQHIPHEGEHIIDMASGPVQYPEYVDYSEGYSKRHCVDFSEQALTGAEKKLGEHGEYWCGNFLNMEFEADFFDCAISLHTIYHIDRDEQEVAVNKLLEITKPGKPVIIVYSNPSPIIKYFTKPINFIKRIVPWFSCEQPKELELYVHRHPISWWHRFSDEANVTVLPWRSFAAEHQKVLFPNNRLGAWMFKKLFILEDKYPVFFAEHFQYPMIILEKRSLSRE</sequence>
<reference evidence="2" key="3">
    <citation type="submission" date="2019-09" db="EMBL/GenBank/DDBJ databases">
        <title>Co-occurence of chitin degradation, pigmentation and bioactivity in marine Pseudoalteromonas.</title>
        <authorList>
            <person name="Sonnenschein E.C."/>
            <person name="Bech P.K."/>
        </authorList>
    </citation>
    <scope>NUCLEOTIDE SEQUENCE</scope>
    <source>
        <strain evidence="2">S3790</strain>
        <strain evidence="3">S3895</strain>
    </source>
</reference>
<keyword evidence="4" id="KW-1185">Reference proteome</keyword>
<name>A0A5S3VA02_9GAMM</name>
<dbReference type="EMBL" id="PNBW01000040">
    <property type="protein sequence ID" value="TMO75177.1"/>
    <property type="molecule type" value="Genomic_DNA"/>
</dbReference>
<proteinExistence type="predicted"/>
<feature type="domain" description="Methyltransferase type 11" evidence="1">
    <location>
        <begin position="62"/>
        <end position="154"/>
    </location>
</feature>
<dbReference type="EMBL" id="PNBX01000033">
    <property type="protein sequence ID" value="TMO68533.1"/>
    <property type="molecule type" value="Genomic_DNA"/>
</dbReference>
<accession>A0A5S3VA02</accession>
<evidence type="ECO:0000313" key="3">
    <source>
        <dbReference type="EMBL" id="TMO75177.1"/>
    </source>
</evidence>
<dbReference type="Gene3D" id="3.40.50.150">
    <property type="entry name" value="Vaccinia Virus protein VP39"/>
    <property type="match status" value="1"/>
</dbReference>
<reference evidence="4 5" key="1">
    <citation type="submission" date="2018-01" db="EMBL/GenBank/DDBJ databases">
        <authorList>
            <person name="Paulsen S."/>
            <person name="Gram L.K."/>
        </authorList>
    </citation>
    <scope>NUCLEOTIDE SEQUENCE [LARGE SCALE GENOMIC DNA]</scope>
    <source>
        <strain evidence="2 5">S3790</strain>
        <strain evidence="3 4">S3895</strain>
    </source>
</reference>
<protein>
    <recommendedName>
        <fullName evidence="1">Methyltransferase type 11 domain-containing protein</fullName>
    </recommendedName>
</protein>
<dbReference type="Pfam" id="PF08241">
    <property type="entry name" value="Methyltransf_11"/>
    <property type="match status" value="1"/>
</dbReference>
<dbReference type="AlphaFoldDB" id="A0A5S3VA02"/>
<dbReference type="OrthoDB" id="3676796at2"/>
<evidence type="ECO:0000313" key="5">
    <source>
        <dbReference type="Proteomes" id="UP000307217"/>
    </source>
</evidence>
<evidence type="ECO:0000313" key="2">
    <source>
        <dbReference type="EMBL" id="TMO68533.1"/>
    </source>
</evidence>
<gene>
    <name evidence="2" type="ORF">CWC19_08955</name>
    <name evidence="3" type="ORF">CWC20_08615</name>
</gene>
<organism evidence="2 5">
    <name type="scientific">Pseudoalteromonas aurantia</name>
    <dbReference type="NCBI Taxonomy" id="43654"/>
    <lineage>
        <taxon>Bacteria</taxon>
        <taxon>Pseudomonadati</taxon>
        <taxon>Pseudomonadota</taxon>
        <taxon>Gammaproteobacteria</taxon>
        <taxon>Alteromonadales</taxon>
        <taxon>Pseudoalteromonadaceae</taxon>
        <taxon>Pseudoalteromonas</taxon>
    </lineage>
</organism>
<dbReference type="RefSeq" id="WP_138591564.1">
    <property type="nucleotide sequence ID" value="NZ_PNBW01000040.1"/>
</dbReference>
<comment type="caution">
    <text evidence="2">The sequence shown here is derived from an EMBL/GenBank/DDBJ whole genome shotgun (WGS) entry which is preliminary data.</text>
</comment>
<evidence type="ECO:0000313" key="4">
    <source>
        <dbReference type="Proteomes" id="UP000307164"/>
    </source>
</evidence>
<dbReference type="SUPFAM" id="SSF53335">
    <property type="entry name" value="S-adenosyl-L-methionine-dependent methyltransferases"/>
    <property type="match status" value="1"/>
</dbReference>
<dbReference type="Proteomes" id="UP000307164">
    <property type="component" value="Unassembled WGS sequence"/>
</dbReference>
<dbReference type="GO" id="GO:0008757">
    <property type="term" value="F:S-adenosylmethionine-dependent methyltransferase activity"/>
    <property type="evidence" value="ECO:0007669"/>
    <property type="project" value="InterPro"/>
</dbReference>
<reference evidence="4 5" key="2">
    <citation type="submission" date="2019-06" db="EMBL/GenBank/DDBJ databases">
        <title>Co-occurence of chitin degradation, pigmentation and bioactivity in marine Pseudoalteromonas.</title>
        <authorList>
            <person name="Sonnenschein E.C."/>
            <person name="Bech P.K."/>
        </authorList>
    </citation>
    <scope>NUCLEOTIDE SEQUENCE [LARGE SCALE GENOMIC DNA]</scope>
    <source>
        <strain evidence="5">S3790</strain>
        <strain evidence="4">S3895</strain>
    </source>
</reference>
<dbReference type="InterPro" id="IPR029063">
    <property type="entry name" value="SAM-dependent_MTases_sf"/>
</dbReference>
<dbReference type="Proteomes" id="UP000307217">
    <property type="component" value="Unassembled WGS sequence"/>
</dbReference>